<feature type="compositionally biased region" description="Basic and acidic residues" evidence="1">
    <location>
        <begin position="28"/>
        <end position="51"/>
    </location>
</feature>
<accession>A0AAD5V0N5</accession>
<reference evidence="2" key="1">
    <citation type="submission" date="2022-07" db="EMBL/GenBank/DDBJ databases">
        <title>Genome Sequence of Physisporinus lineatus.</title>
        <authorList>
            <person name="Buettner E."/>
        </authorList>
    </citation>
    <scope>NUCLEOTIDE SEQUENCE</scope>
    <source>
        <strain evidence="2">VT162</strain>
    </source>
</reference>
<feature type="compositionally biased region" description="Polar residues" evidence="1">
    <location>
        <begin position="1"/>
        <end position="15"/>
    </location>
</feature>
<proteinExistence type="predicted"/>
<dbReference type="AlphaFoldDB" id="A0AAD5V0N5"/>
<keyword evidence="3" id="KW-1185">Reference proteome</keyword>
<name>A0AAD5V0N5_9APHY</name>
<gene>
    <name evidence="2" type="ORF">NLI96_g7599</name>
</gene>
<comment type="caution">
    <text evidence="2">The sequence shown here is derived from an EMBL/GenBank/DDBJ whole genome shotgun (WGS) entry which is preliminary data.</text>
</comment>
<dbReference type="Proteomes" id="UP001212997">
    <property type="component" value="Unassembled WGS sequence"/>
</dbReference>
<organism evidence="2 3">
    <name type="scientific">Meripilus lineatus</name>
    <dbReference type="NCBI Taxonomy" id="2056292"/>
    <lineage>
        <taxon>Eukaryota</taxon>
        <taxon>Fungi</taxon>
        <taxon>Dikarya</taxon>
        <taxon>Basidiomycota</taxon>
        <taxon>Agaricomycotina</taxon>
        <taxon>Agaricomycetes</taxon>
        <taxon>Polyporales</taxon>
        <taxon>Meripilaceae</taxon>
        <taxon>Meripilus</taxon>
    </lineage>
</organism>
<evidence type="ECO:0000256" key="1">
    <source>
        <dbReference type="SAM" id="MobiDB-lite"/>
    </source>
</evidence>
<sequence>MSSAGKSFGTNSPPSEMNEEPLGVCSIRGDKARSLSDADQRRGRPRIHSECPHQIPKNHRIPDYCHSGVKGDAQLKSEKGVQVPQEMAPSGATKMKRD</sequence>
<dbReference type="EMBL" id="JANAWD010000316">
    <property type="protein sequence ID" value="KAJ3481534.1"/>
    <property type="molecule type" value="Genomic_DNA"/>
</dbReference>
<protein>
    <submittedName>
        <fullName evidence="2">Uncharacterized protein</fullName>
    </submittedName>
</protein>
<evidence type="ECO:0000313" key="3">
    <source>
        <dbReference type="Proteomes" id="UP001212997"/>
    </source>
</evidence>
<feature type="region of interest" description="Disordered" evidence="1">
    <location>
        <begin position="1"/>
        <end position="98"/>
    </location>
</feature>
<evidence type="ECO:0000313" key="2">
    <source>
        <dbReference type="EMBL" id="KAJ3481534.1"/>
    </source>
</evidence>